<dbReference type="STRING" id="1618477.UR54_C0009G0038"/>
<dbReference type="EMBL" id="LBPP01000009">
    <property type="protein sequence ID" value="KKP60708.1"/>
    <property type="molecule type" value="Genomic_DNA"/>
</dbReference>
<protein>
    <submittedName>
        <fullName evidence="1">Uncharacterized protein</fullName>
    </submittedName>
</protein>
<dbReference type="Proteomes" id="UP000034688">
    <property type="component" value="Unassembled WGS sequence"/>
</dbReference>
<evidence type="ECO:0000313" key="2">
    <source>
        <dbReference type="Proteomes" id="UP000034688"/>
    </source>
</evidence>
<sequence length="71" mass="8207">MSEELLKKISNQLTILIRLQTSKEGQDKMKIDELLDLVDDMKLTDVEVSTMFNVSAQALRNARSKRNRNKI</sequence>
<dbReference type="AlphaFoldDB" id="A0A0G0AU32"/>
<gene>
    <name evidence="1" type="ORF">UR54_C0009G0038</name>
</gene>
<name>A0A0G0AU32_9BACT</name>
<comment type="caution">
    <text evidence="1">The sequence shown here is derived from an EMBL/GenBank/DDBJ whole genome shotgun (WGS) entry which is preliminary data.</text>
</comment>
<reference evidence="1 2" key="1">
    <citation type="journal article" date="2015" name="Nature">
        <title>rRNA introns, odd ribosomes, and small enigmatic genomes across a large radiation of phyla.</title>
        <authorList>
            <person name="Brown C.T."/>
            <person name="Hug L.A."/>
            <person name="Thomas B.C."/>
            <person name="Sharon I."/>
            <person name="Castelle C.J."/>
            <person name="Singh A."/>
            <person name="Wilkins M.J."/>
            <person name="Williams K.H."/>
            <person name="Banfield J.F."/>
        </authorList>
    </citation>
    <scope>NUCLEOTIDE SEQUENCE [LARGE SCALE GENOMIC DNA]</scope>
</reference>
<organism evidence="1 2">
    <name type="scientific">Candidatus Roizmanbacteria bacterium GW2011_GWA2_34_18</name>
    <dbReference type="NCBI Taxonomy" id="1618477"/>
    <lineage>
        <taxon>Bacteria</taxon>
        <taxon>Candidatus Roizmaniibacteriota</taxon>
    </lineage>
</organism>
<proteinExistence type="predicted"/>
<accession>A0A0G0AU32</accession>
<evidence type="ECO:0000313" key="1">
    <source>
        <dbReference type="EMBL" id="KKP60708.1"/>
    </source>
</evidence>